<name>A0A1W5ZQU2_9BACI</name>
<dbReference type="KEGG" id="hmn:HM131_01940"/>
<dbReference type="SUPFAM" id="SSF89064">
    <property type="entry name" value="Replisome organizer (g39p helicase loader/inhibitor protein)"/>
    <property type="match status" value="1"/>
</dbReference>
<accession>A0A1W5ZQU2</accession>
<reference evidence="1 2" key="1">
    <citation type="submission" date="2017-04" db="EMBL/GenBank/DDBJ databases">
        <title>The whole genome sequencing and assembly of Halobacillus mangrovi strain.</title>
        <authorList>
            <person name="Lee S.-J."/>
            <person name="Park M.-K."/>
            <person name="Kim J.-Y."/>
            <person name="Lee Y.-J."/>
            <person name="Yi H."/>
            <person name="Bahn Y.-S."/>
            <person name="Kim J.F."/>
            <person name="Lee D.-W."/>
        </authorList>
    </citation>
    <scope>NUCLEOTIDE SEQUENCE [LARGE SCALE GENOMIC DNA]</scope>
    <source>
        <strain evidence="1 2">KTB 131</strain>
    </source>
</reference>
<dbReference type="STRING" id="402384.HM131_01940"/>
<organism evidence="1 2">
    <name type="scientific">Halobacillus mangrovi</name>
    <dbReference type="NCBI Taxonomy" id="402384"/>
    <lineage>
        <taxon>Bacteria</taxon>
        <taxon>Bacillati</taxon>
        <taxon>Bacillota</taxon>
        <taxon>Bacilli</taxon>
        <taxon>Bacillales</taxon>
        <taxon>Bacillaceae</taxon>
        <taxon>Halobacillus</taxon>
    </lineage>
</organism>
<evidence type="ECO:0000313" key="1">
    <source>
        <dbReference type="EMBL" id="ARI75660.1"/>
    </source>
</evidence>
<dbReference type="RefSeq" id="WP_085027411.1">
    <property type="nucleotide sequence ID" value="NZ_CP020772.1"/>
</dbReference>
<proteinExistence type="predicted"/>
<dbReference type="EMBL" id="CP020772">
    <property type="protein sequence ID" value="ARI75660.1"/>
    <property type="molecule type" value="Genomic_DNA"/>
</dbReference>
<dbReference type="AlphaFoldDB" id="A0A1W5ZQU2"/>
<dbReference type="InterPro" id="IPR036173">
    <property type="entry name" value="G39-like_N_sf"/>
</dbReference>
<protein>
    <recommendedName>
        <fullName evidence="3">Replicative helicase inhibitor G39P N-terminal domain-containing protein</fullName>
    </recommendedName>
</protein>
<gene>
    <name evidence="1" type="ORF">HM131_01940</name>
</gene>
<dbReference type="Gene3D" id="1.10.8.200">
    <property type="entry name" value="Replisome organizer (g39p helicase loader/inhibitor protein)"/>
    <property type="match status" value="1"/>
</dbReference>
<keyword evidence="2" id="KW-1185">Reference proteome</keyword>
<sequence length="112" mass="13275">MNHDEAVEVLKSIHELYPRTFEITKRRVKLLIPQLEKMDYEAVMEKLSNHVSFSPYPPALSDIAVYLPEENDYLDRICEWEKEAAEVPKETKMQFNKKLDELTRRMADDTKC</sequence>
<dbReference type="OrthoDB" id="2625859at2"/>
<evidence type="ECO:0000313" key="2">
    <source>
        <dbReference type="Proteomes" id="UP000192527"/>
    </source>
</evidence>
<dbReference type="Proteomes" id="UP000192527">
    <property type="component" value="Chromosome"/>
</dbReference>
<evidence type="ECO:0008006" key="3">
    <source>
        <dbReference type="Google" id="ProtNLM"/>
    </source>
</evidence>